<gene>
    <name evidence="3" type="ORF">ACFSX9_13980</name>
</gene>
<keyword evidence="1" id="KW-1133">Transmembrane helix</keyword>
<dbReference type="InterPro" id="IPR035986">
    <property type="entry name" value="PKD_dom_sf"/>
</dbReference>
<feature type="domain" description="PKD" evidence="2">
    <location>
        <begin position="61"/>
        <end position="105"/>
    </location>
</feature>
<feature type="transmembrane region" description="Helical" evidence="1">
    <location>
        <begin position="15"/>
        <end position="32"/>
    </location>
</feature>
<keyword evidence="1" id="KW-0472">Membrane</keyword>
<dbReference type="EMBL" id="JBHUOL010000022">
    <property type="protein sequence ID" value="MFD2909843.1"/>
    <property type="molecule type" value="Genomic_DNA"/>
</dbReference>
<dbReference type="PROSITE" id="PS50093">
    <property type="entry name" value="PKD"/>
    <property type="match status" value="2"/>
</dbReference>
<dbReference type="Pfam" id="PF00801">
    <property type="entry name" value="PKD"/>
    <property type="match status" value="1"/>
</dbReference>
<evidence type="ECO:0000313" key="4">
    <source>
        <dbReference type="Proteomes" id="UP001597549"/>
    </source>
</evidence>
<sequence length="320" mass="36551">MNSRNQIKTHFDNNIIIFFLFFFIFSCGLLAFKSSKEEKCLVSEFNVEVNSFEEGATLVFSDSSKESYSWSWYFGDGTDMEYKSKVKHIFRKAGDYKVKLLINNSCSLEKTIKIKKSNKLEIKPVVESKIIVSFTHPEKVFKDEKIQFFDKTANAVSWQWKFDENESIGSKVKNPTYTYKTTGLKTVTLIVNGDKKYTLSKVVNVIEQNAPVETRPARPARPSAVSAPVAVEPVVKDDKKLITEGEIGELIYIISKGKLTYESFKNNFCKDQLPSVQINSKSAMSLKDFYDLVGTKRMKIKSIKIKRETNTCVSSIYIKV</sequence>
<keyword evidence="1" id="KW-0812">Transmembrane</keyword>
<name>A0ABW5ZCL6_9FLAO</name>
<dbReference type="PROSITE" id="PS51257">
    <property type="entry name" value="PROKAR_LIPOPROTEIN"/>
    <property type="match status" value="1"/>
</dbReference>
<accession>A0ABW5ZCL6</accession>
<dbReference type="CDD" id="cd00146">
    <property type="entry name" value="PKD"/>
    <property type="match status" value="2"/>
</dbReference>
<dbReference type="InterPro" id="IPR018488">
    <property type="entry name" value="cNMP-bd_CS"/>
</dbReference>
<dbReference type="InterPro" id="IPR013783">
    <property type="entry name" value="Ig-like_fold"/>
</dbReference>
<dbReference type="RefSeq" id="WP_379808753.1">
    <property type="nucleotide sequence ID" value="NZ_JBHUOL010000022.1"/>
</dbReference>
<evidence type="ECO:0000256" key="1">
    <source>
        <dbReference type="SAM" id="Phobius"/>
    </source>
</evidence>
<comment type="caution">
    <text evidence="3">The sequence shown here is derived from an EMBL/GenBank/DDBJ whole genome shotgun (WGS) entry which is preliminary data.</text>
</comment>
<keyword evidence="4" id="KW-1185">Reference proteome</keyword>
<dbReference type="InterPro" id="IPR022409">
    <property type="entry name" value="PKD/Chitinase_dom"/>
</dbReference>
<evidence type="ECO:0000313" key="3">
    <source>
        <dbReference type="EMBL" id="MFD2909843.1"/>
    </source>
</evidence>
<dbReference type="Proteomes" id="UP001597549">
    <property type="component" value="Unassembled WGS sequence"/>
</dbReference>
<evidence type="ECO:0000259" key="2">
    <source>
        <dbReference type="PROSITE" id="PS50093"/>
    </source>
</evidence>
<dbReference type="SMART" id="SM00089">
    <property type="entry name" value="PKD"/>
    <property type="match status" value="2"/>
</dbReference>
<dbReference type="SUPFAM" id="SSF49299">
    <property type="entry name" value="PKD domain"/>
    <property type="match status" value="2"/>
</dbReference>
<dbReference type="Pfam" id="PF18911">
    <property type="entry name" value="PKD_4"/>
    <property type="match status" value="1"/>
</dbReference>
<feature type="domain" description="PKD" evidence="2">
    <location>
        <begin position="152"/>
        <end position="212"/>
    </location>
</feature>
<reference evidence="4" key="1">
    <citation type="journal article" date="2019" name="Int. J. Syst. Evol. Microbiol.">
        <title>The Global Catalogue of Microorganisms (GCM) 10K type strain sequencing project: providing services to taxonomists for standard genome sequencing and annotation.</title>
        <authorList>
            <consortium name="The Broad Institute Genomics Platform"/>
            <consortium name="The Broad Institute Genome Sequencing Center for Infectious Disease"/>
            <person name="Wu L."/>
            <person name="Ma J."/>
        </authorList>
    </citation>
    <scope>NUCLEOTIDE SEQUENCE [LARGE SCALE GENOMIC DNA]</scope>
    <source>
        <strain evidence="4">KCTC 52644</strain>
    </source>
</reference>
<proteinExistence type="predicted"/>
<dbReference type="Gene3D" id="2.60.40.10">
    <property type="entry name" value="Immunoglobulins"/>
    <property type="match status" value="2"/>
</dbReference>
<dbReference type="PROSITE" id="PS00888">
    <property type="entry name" value="CNMP_BINDING_1"/>
    <property type="match status" value="1"/>
</dbReference>
<protein>
    <submittedName>
        <fullName evidence="3">PKD domain-containing protein</fullName>
    </submittedName>
</protein>
<dbReference type="InterPro" id="IPR000601">
    <property type="entry name" value="PKD_dom"/>
</dbReference>
<organism evidence="3 4">
    <name type="scientific">Flavobacterium ardleyense</name>
    <dbReference type="NCBI Taxonomy" id="2038737"/>
    <lineage>
        <taxon>Bacteria</taxon>
        <taxon>Pseudomonadati</taxon>
        <taxon>Bacteroidota</taxon>
        <taxon>Flavobacteriia</taxon>
        <taxon>Flavobacteriales</taxon>
        <taxon>Flavobacteriaceae</taxon>
        <taxon>Flavobacterium</taxon>
    </lineage>
</organism>